<proteinExistence type="predicted"/>
<evidence type="ECO:0000259" key="1">
    <source>
        <dbReference type="Pfam" id="PF03101"/>
    </source>
</evidence>
<dbReference type="Pfam" id="PF03101">
    <property type="entry name" value="FAR1"/>
    <property type="match status" value="1"/>
</dbReference>
<protein>
    <recommendedName>
        <fullName evidence="1">FAR1 domain-containing protein</fullName>
    </recommendedName>
</protein>
<gene>
    <name evidence="2" type="ORF">U9M48_044319</name>
</gene>
<dbReference type="PANTHER" id="PTHR47718:SF7">
    <property type="entry name" value="PROTEIN FAR1-RELATED SEQUENCE"/>
    <property type="match status" value="1"/>
</dbReference>
<sequence length="253" mass="28852">MEEDPGTCSPAIGGGAPAINGYGKAVAGSLETGNHHATQNHPNLCQNKEMRMWLIKLVQLSFQKLECLFNQRMKLMRCTTHAGKVGFSIRKSYQKRRPKDYSISQKYMVCSSEGYTTNTKSSKDTARSGCNARVQFRVSREGVWTVQKVVLDHNHYLASPNKSHKLRSQRHVIEADRMLIGQIREAGMKPAQVYEFMKQFYGGADKVPFSRMDCNNEIGRECNKYLETNDAQTLLEYLKNKQTEDPTFFMQFS</sequence>
<dbReference type="AlphaFoldDB" id="A0AAQ3V136"/>
<feature type="domain" description="FAR1" evidence="1">
    <location>
        <begin position="80"/>
        <end position="158"/>
    </location>
</feature>
<organism evidence="2 3">
    <name type="scientific">Paspalum notatum var. saurae</name>
    <dbReference type="NCBI Taxonomy" id="547442"/>
    <lineage>
        <taxon>Eukaryota</taxon>
        <taxon>Viridiplantae</taxon>
        <taxon>Streptophyta</taxon>
        <taxon>Embryophyta</taxon>
        <taxon>Tracheophyta</taxon>
        <taxon>Spermatophyta</taxon>
        <taxon>Magnoliopsida</taxon>
        <taxon>Liliopsida</taxon>
        <taxon>Poales</taxon>
        <taxon>Poaceae</taxon>
        <taxon>PACMAD clade</taxon>
        <taxon>Panicoideae</taxon>
        <taxon>Andropogonodae</taxon>
        <taxon>Paspaleae</taxon>
        <taxon>Paspalinae</taxon>
        <taxon>Paspalum</taxon>
    </lineage>
</organism>
<keyword evidence="3" id="KW-1185">Reference proteome</keyword>
<dbReference type="PANTHER" id="PTHR47718">
    <property type="entry name" value="OS01G0519700 PROTEIN"/>
    <property type="match status" value="1"/>
</dbReference>
<evidence type="ECO:0000313" key="2">
    <source>
        <dbReference type="EMBL" id="WVZ98949.1"/>
    </source>
</evidence>
<dbReference type="EMBL" id="CP144754">
    <property type="protein sequence ID" value="WVZ98949.1"/>
    <property type="molecule type" value="Genomic_DNA"/>
</dbReference>
<evidence type="ECO:0000313" key="3">
    <source>
        <dbReference type="Proteomes" id="UP001341281"/>
    </source>
</evidence>
<accession>A0AAQ3V136</accession>
<dbReference type="Proteomes" id="UP001341281">
    <property type="component" value="Chromosome 10"/>
</dbReference>
<name>A0AAQ3V136_PASNO</name>
<reference evidence="2 3" key="1">
    <citation type="submission" date="2024-02" db="EMBL/GenBank/DDBJ databases">
        <title>High-quality chromosome-scale genome assembly of Pensacola bahiagrass (Paspalum notatum Flugge var. saurae).</title>
        <authorList>
            <person name="Vega J.M."/>
            <person name="Podio M."/>
            <person name="Orjuela J."/>
            <person name="Siena L.A."/>
            <person name="Pessino S.C."/>
            <person name="Combes M.C."/>
            <person name="Mariac C."/>
            <person name="Albertini E."/>
            <person name="Pupilli F."/>
            <person name="Ortiz J.P.A."/>
            <person name="Leblanc O."/>
        </authorList>
    </citation>
    <scope>NUCLEOTIDE SEQUENCE [LARGE SCALE GENOMIC DNA]</scope>
    <source>
        <strain evidence="2">R1</strain>
        <tissue evidence="2">Leaf</tissue>
    </source>
</reference>
<dbReference type="InterPro" id="IPR004330">
    <property type="entry name" value="FAR1_DNA_bnd_dom"/>
</dbReference>